<organism evidence="1 2">
    <name type="scientific">Eremothecium gossypii (strain ATCC 10895 / CBS 109.51 / FGSC 9923 / NRRL Y-1056)</name>
    <name type="common">Yeast</name>
    <name type="synonym">Ashbya gossypii</name>
    <dbReference type="NCBI Taxonomy" id="284811"/>
    <lineage>
        <taxon>Eukaryota</taxon>
        <taxon>Fungi</taxon>
        <taxon>Dikarya</taxon>
        <taxon>Ascomycota</taxon>
        <taxon>Saccharomycotina</taxon>
        <taxon>Saccharomycetes</taxon>
        <taxon>Saccharomycetales</taxon>
        <taxon>Saccharomycetaceae</taxon>
        <taxon>Eremothecium</taxon>
    </lineage>
</organism>
<reference evidence="1 2" key="1">
    <citation type="journal article" date="2004" name="Science">
        <title>The Ashbya gossypii genome as a tool for mapping the ancient Saccharomyces cerevisiae genome.</title>
        <authorList>
            <person name="Dietrich F.S."/>
            <person name="Voegeli S."/>
            <person name="Brachat S."/>
            <person name="Lerch A."/>
            <person name="Gates K."/>
            <person name="Steiner S."/>
            <person name="Mohr C."/>
            <person name="Pohlmann R."/>
            <person name="Luedi P."/>
            <person name="Choi S."/>
            <person name="Wing R.A."/>
            <person name="Flavier A."/>
            <person name="Gaffney T.D."/>
            <person name="Philippsen P."/>
        </authorList>
    </citation>
    <scope>NUCLEOTIDE SEQUENCE [LARGE SCALE GENOMIC DNA]</scope>
    <source>
        <strain evidence="2">ATCC 10895 / CBS 109.51 / FGSC 9923 / NRRL Y-1056</strain>
    </source>
</reference>
<dbReference type="HOGENOM" id="CLU_059493_0_1_1"/>
<dbReference type="InterPro" id="IPR006439">
    <property type="entry name" value="HAD-SF_hydro_IA"/>
</dbReference>
<dbReference type="GeneID" id="4622044"/>
<accession>Q753U1</accession>
<proteinExistence type="predicted"/>
<dbReference type="InterPro" id="IPR010237">
    <property type="entry name" value="Pyr-5-nucltdase"/>
</dbReference>
<dbReference type="InterPro" id="IPR052791">
    <property type="entry name" value="SSM1_domain"/>
</dbReference>
<sequence length="282" mass="32450">MAPTFGVTHAMQLKQYQEQVAQQLLENTKHLESLTHPGSKVHFPVDVETFPEPDMRLRVFFFDIDNCLYKRSTKIHDLMQVSIQQYFKHQLCLGDDEARELNHTYYRQYGLAIRGLVKHHQIDALDYNRMVDDALPLQNILQPDPELREMLLRLRTSGKVDKLWLFTNAYKNHGLRCVRLLGIADLFDGITYCDYSKEDLICKPDPLAFDKARRESGLGAYSNAYFVDDSGNNIRTSLELGILNCAHVVEREVDEDLGNSPRGCKIISQITDIPEAFPELFA</sequence>
<dbReference type="OMA" id="RHHTIDP"/>
<dbReference type="FunCoup" id="Q753U1">
    <property type="interactions" value="472"/>
</dbReference>
<keyword evidence="2" id="KW-1185">Reference proteome</keyword>
<dbReference type="Proteomes" id="UP000000591">
    <property type="component" value="Chromosome VI"/>
</dbReference>
<name>Q753U1_EREGS</name>
<dbReference type="Gene3D" id="1.10.150.450">
    <property type="match status" value="1"/>
</dbReference>
<dbReference type="InterPro" id="IPR023214">
    <property type="entry name" value="HAD_sf"/>
</dbReference>
<dbReference type="SFLD" id="SFLDG01129">
    <property type="entry name" value="C1.5:_HAD__Beta-PGM__Phosphata"/>
    <property type="match status" value="1"/>
</dbReference>
<evidence type="ECO:0000313" key="1">
    <source>
        <dbReference type="EMBL" id="AAS53605.2"/>
    </source>
</evidence>
<dbReference type="SUPFAM" id="SSF56784">
    <property type="entry name" value="HAD-like"/>
    <property type="match status" value="1"/>
</dbReference>
<dbReference type="GO" id="GO:0006206">
    <property type="term" value="P:pyrimidine nucleobase metabolic process"/>
    <property type="evidence" value="ECO:0000318"/>
    <property type="project" value="GO_Central"/>
</dbReference>
<dbReference type="RefSeq" id="NP_985781.2">
    <property type="nucleotide sequence ID" value="NM_211135.2"/>
</dbReference>
<dbReference type="eggNOG" id="KOG3109">
    <property type="taxonomic scope" value="Eukaryota"/>
</dbReference>
<dbReference type="GO" id="GO:0008252">
    <property type="term" value="F:nucleotidase activity"/>
    <property type="evidence" value="ECO:0000318"/>
    <property type="project" value="GO_Central"/>
</dbReference>
<evidence type="ECO:0000313" key="2">
    <source>
        <dbReference type="Proteomes" id="UP000000591"/>
    </source>
</evidence>
<dbReference type="AlphaFoldDB" id="Q753U1"/>
<dbReference type="InParanoid" id="Q753U1"/>
<dbReference type="EMBL" id="AE016819">
    <property type="protein sequence ID" value="AAS53605.2"/>
    <property type="molecule type" value="Genomic_DNA"/>
</dbReference>
<dbReference type="NCBIfam" id="TIGR01993">
    <property type="entry name" value="Pyr-5-nucltdase"/>
    <property type="match status" value="1"/>
</dbReference>
<dbReference type="SFLD" id="SFLDS00003">
    <property type="entry name" value="Haloacid_Dehalogenase"/>
    <property type="match status" value="1"/>
</dbReference>
<dbReference type="STRING" id="284811.Q753U1"/>
<gene>
    <name evidence="1" type="ORF">AGOS_AFR234W</name>
</gene>
<dbReference type="Pfam" id="PF00702">
    <property type="entry name" value="Hydrolase"/>
    <property type="match status" value="1"/>
</dbReference>
<dbReference type="KEGG" id="ago:AGOS_AFR234W"/>
<dbReference type="OrthoDB" id="1065058at2759"/>
<dbReference type="InterPro" id="IPR036412">
    <property type="entry name" value="HAD-like_sf"/>
</dbReference>
<dbReference type="SMR" id="Q753U1"/>
<dbReference type="Gene3D" id="3.40.50.1000">
    <property type="entry name" value="HAD superfamily/HAD-like"/>
    <property type="match status" value="1"/>
</dbReference>
<dbReference type="PANTHER" id="PTHR47438:SF1">
    <property type="entry name" value="PHOSPHATE METABOLISM PROTEIN 8-RELATED"/>
    <property type="match status" value="1"/>
</dbReference>
<dbReference type="DNASU" id="4622044"/>
<dbReference type="SFLD" id="SFLDG01132">
    <property type="entry name" value="C1.5.3:_5'-Nucleotidase_Like"/>
    <property type="match status" value="1"/>
</dbReference>
<dbReference type="FunFam" id="1.10.150.450:FF:000001">
    <property type="entry name" value="SDT1p Pyrimidine nucleotidase"/>
    <property type="match status" value="1"/>
</dbReference>
<reference evidence="2" key="2">
    <citation type="journal article" date="2013" name="G3 (Bethesda)">
        <title>Genomes of Ashbya fungi isolated from insects reveal four mating-type loci, numerous translocations, lack of transposons, and distinct gene duplications.</title>
        <authorList>
            <person name="Dietrich F.S."/>
            <person name="Voegeli S."/>
            <person name="Kuo S."/>
            <person name="Philippsen P."/>
        </authorList>
    </citation>
    <scope>GENOME REANNOTATION</scope>
    <source>
        <strain evidence="2">ATCC 10895 / CBS 109.51 / FGSC 9923 / NRRL Y-1056</strain>
    </source>
</reference>
<dbReference type="PANTHER" id="PTHR47438">
    <property type="entry name" value="PHOSPHATE METABOLISM PROTEIN 8-RELATED"/>
    <property type="match status" value="1"/>
</dbReference>
<dbReference type="NCBIfam" id="TIGR01509">
    <property type="entry name" value="HAD-SF-IA-v3"/>
    <property type="match status" value="1"/>
</dbReference>
<protein>
    <submittedName>
        <fullName evidence="1">AFR234Wp</fullName>
    </submittedName>
</protein>
<dbReference type="GO" id="GO:0009166">
    <property type="term" value="P:nucleotide catabolic process"/>
    <property type="evidence" value="ECO:0000318"/>
    <property type="project" value="GO_Central"/>
</dbReference>